<evidence type="ECO:0000256" key="3">
    <source>
        <dbReference type="PROSITE-ProRule" id="PRU00182"/>
    </source>
</evidence>
<keyword evidence="6" id="KW-1185">Reference proteome</keyword>
<evidence type="ECO:0000259" key="4">
    <source>
        <dbReference type="Pfam" id="PF01728"/>
    </source>
</evidence>
<dbReference type="Pfam" id="PF01728">
    <property type="entry name" value="FtsJ"/>
    <property type="match status" value="1"/>
</dbReference>
<comment type="caution">
    <text evidence="5">The sequence shown here is derived from an EMBL/GenBank/DDBJ whole genome shotgun (WGS) entry which is preliminary data.</text>
</comment>
<dbReference type="Gene3D" id="3.40.50.150">
    <property type="entry name" value="Vaccinia Virus protein VP39"/>
    <property type="match status" value="1"/>
</dbReference>
<dbReference type="GO" id="GO:0032259">
    <property type="term" value="P:methylation"/>
    <property type="evidence" value="ECO:0007669"/>
    <property type="project" value="UniProtKB-KW"/>
</dbReference>
<feature type="domain" description="Ribosomal RNA methyltransferase FtsJ" evidence="4">
    <location>
        <begin position="52"/>
        <end position="239"/>
    </location>
</feature>
<sequence>MTLQLAPTRSAAQRLIERGAVLRASGAKVKKAGEDVGEHEVLAVTDDAELRYVSRGGLKLEGALQASGLSVQGLTVLDMGQSTGGFTDCLLKQGAARVVGVDVGHGQLHATLQADARVTALEGLHVRELTGSALSSHLPAGGFPLIVGDLSFISMIGAFAQLDPWLAAEGQVLLLIKPQFELGPKALSRGGLVKDPSLYPQLEQQARTAAQSLGWQVLGYFSSAITGGDGNTEFFLWARKTSGHPAATGKASP</sequence>
<comment type="similarity">
    <text evidence="2">Belongs to the TlyA family.</text>
</comment>
<dbReference type="RefSeq" id="WP_285982595.1">
    <property type="nucleotide sequence ID" value="NZ_JASVDS010000003.1"/>
</dbReference>
<dbReference type="Gene3D" id="3.10.290.10">
    <property type="entry name" value="RNA-binding S4 domain"/>
    <property type="match status" value="1"/>
</dbReference>
<accession>A0ABT7LI10</accession>
<evidence type="ECO:0000313" key="6">
    <source>
        <dbReference type="Proteomes" id="UP001238603"/>
    </source>
</evidence>
<proteinExistence type="inferred from homology"/>
<dbReference type="SUPFAM" id="SSF53335">
    <property type="entry name" value="S-adenosyl-L-methionine-dependent methyltransferases"/>
    <property type="match status" value="1"/>
</dbReference>
<dbReference type="EMBL" id="JASVDS010000003">
    <property type="protein sequence ID" value="MDL5032495.1"/>
    <property type="molecule type" value="Genomic_DNA"/>
</dbReference>
<dbReference type="PIRSF" id="PIRSF005578">
    <property type="entry name" value="TlyA"/>
    <property type="match status" value="1"/>
</dbReference>
<keyword evidence="1 3" id="KW-0694">RNA-binding</keyword>
<dbReference type="Proteomes" id="UP001238603">
    <property type="component" value="Unassembled WGS sequence"/>
</dbReference>
<name>A0ABT7LI10_9BURK</name>
<organism evidence="5 6">
    <name type="scientific">Roseateles subflavus</name>
    <dbReference type="NCBI Taxonomy" id="3053353"/>
    <lineage>
        <taxon>Bacteria</taxon>
        <taxon>Pseudomonadati</taxon>
        <taxon>Pseudomonadota</taxon>
        <taxon>Betaproteobacteria</taxon>
        <taxon>Burkholderiales</taxon>
        <taxon>Sphaerotilaceae</taxon>
        <taxon>Roseateles</taxon>
    </lineage>
</organism>
<dbReference type="InterPro" id="IPR004538">
    <property type="entry name" value="Hemolysin_A/TlyA"/>
</dbReference>
<keyword evidence="5" id="KW-0489">Methyltransferase</keyword>
<keyword evidence="5" id="KW-0808">Transferase</keyword>
<dbReference type="GO" id="GO:0008168">
    <property type="term" value="F:methyltransferase activity"/>
    <property type="evidence" value="ECO:0007669"/>
    <property type="project" value="UniProtKB-KW"/>
</dbReference>
<protein>
    <submittedName>
        <fullName evidence="5">TlyA family RNA methyltransferase</fullName>
    </submittedName>
</protein>
<dbReference type="PANTHER" id="PTHR32319">
    <property type="entry name" value="BACTERIAL HEMOLYSIN-LIKE PROTEIN"/>
    <property type="match status" value="1"/>
</dbReference>
<gene>
    <name evidence="5" type="ORF">QRD43_11335</name>
</gene>
<dbReference type="InterPro" id="IPR002877">
    <property type="entry name" value="RNA_MeTrfase_FtsJ_dom"/>
</dbReference>
<dbReference type="PANTHER" id="PTHR32319:SF0">
    <property type="entry name" value="BACTERIAL HEMOLYSIN-LIKE PROTEIN"/>
    <property type="match status" value="1"/>
</dbReference>
<dbReference type="CDD" id="cd00165">
    <property type="entry name" value="S4"/>
    <property type="match status" value="1"/>
</dbReference>
<dbReference type="InterPro" id="IPR047048">
    <property type="entry name" value="TlyA"/>
</dbReference>
<evidence type="ECO:0000256" key="2">
    <source>
        <dbReference type="ARBA" id="ARBA00029460"/>
    </source>
</evidence>
<dbReference type="InterPro" id="IPR029063">
    <property type="entry name" value="SAM-dependent_MTases_sf"/>
</dbReference>
<evidence type="ECO:0000256" key="1">
    <source>
        <dbReference type="ARBA" id="ARBA00022884"/>
    </source>
</evidence>
<dbReference type="InterPro" id="IPR036986">
    <property type="entry name" value="S4_RNA-bd_sf"/>
</dbReference>
<evidence type="ECO:0000313" key="5">
    <source>
        <dbReference type="EMBL" id="MDL5032495.1"/>
    </source>
</evidence>
<reference evidence="5 6" key="1">
    <citation type="submission" date="2023-06" db="EMBL/GenBank/DDBJ databases">
        <title>Pelomonas sp. APW6 16S ribosomal RNA gene genome sequencing and assembly.</title>
        <authorList>
            <person name="Woo H."/>
        </authorList>
    </citation>
    <scope>NUCLEOTIDE SEQUENCE [LARGE SCALE GENOMIC DNA]</scope>
    <source>
        <strain evidence="5 6">APW6</strain>
    </source>
</reference>
<dbReference type="PROSITE" id="PS50889">
    <property type="entry name" value="S4"/>
    <property type="match status" value="1"/>
</dbReference>